<organism evidence="2 3">
    <name type="scientific">Corynebacterium doosanense CAU 212 = DSM 45436</name>
    <dbReference type="NCBI Taxonomy" id="558173"/>
    <lineage>
        <taxon>Bacteria</taxon>
        <taxon>Bacillati</taxon>
        <taxon>Actinomycetota</taxon>
        <taxon>Actinomycetes</taxon>
        <taxon>Mycobacteriales</taxon>
        <taxon>Corynebacteriaceae</taxon>
        <taxon>Corynebacterium</taxon>
    </lineage>
</organism>
<evidence type="ECO:0000313" key="2">
    <source>
        <dbReference type="EMBL" id="AIT60242.1"/>
    </source>
</evidence>
<dbReference type="EMBL" id="CP006764">
    <property type="protein sequence ID" value="AIT60242.1"/>
    <property type="molecule type" value="Genomic_DNA"/>
</dbReference>
<proteinExistence type="predicted"/>
<dbReference type="RefSeq" id="WP_018021360.1">
    <property type="nucleotide sequence ID" value="NZ_AQUX01000002.1"/>
</dbReference>
<evidence type="ECO:0000313" key="3">
    <source>
        <dbReference type="Proteomes" id="UP000029914"/>
    </source>
</evidence>
<feature type="compositionally biased region" description="Basic and acidic residues" evidence="1">
    <location>
        <begin position="52"/>
        <end position="68"/>
    </location>
</feature>
<dbReference type="KEGG" id="cdo:CDOO_02460"/>
<reference evidence="2 3" key="1">
    <citation type="submission" date="2013-09" db="EMBL/GenBank/DDBJ databases">
        <title>Complete genome sequence of Corynebacterium doosanense CAU 212(T) (=DSM 45436(T)), isolated from activated sludge.</title>
        <authorList>
            <person name="Schaffert L."/>
            <person name="Albersmeier A."/>
            <person name="Kalinowski J."/>
            <person name="Ruckert C."/>
        </authorList>
    </citation>
    <scope>NUCLEOTIDE SEQUENCE [LARGE SCALE GENOMIC DNA]</scope>
    <source>
        <strain evidence="2 3">CAU 212</strain>
    </source>
</reference>
<dbReference type="OrthoDB" id="3578910at2"/>
<dbReference type="AlphaFoldDB" id="A0A097IDN7"/>
<name>A0A097IDN7_9CORY</name>
<sequence length="82" mass="9692">MGRLLLLGLVVLAVWLLWKAFGPPSRRTGPTNPPPAEIKGPDDDPDFLWNIEKQRFKERREREAREQAERDEEERRRRRGEG</sequence>
<dbReference type="STRING" id="558173.CDOO_02460"/>
<dbReference type="Proteomes" id="UP000029914">
    <property type="component" value="Chromosome"/>
</dbReference>
<keyword evidence="3" id="KW-1185">Reference proteome</keyword>
<accession>A0A097IDN7</accession>
<dbReference type="HOGENOM" id="CLU_142124_1_0_11"/>
<evidence type="ECO:0000256" key="1">
    <source>
        <dbReference type="SAM" id="MobiDB-lite"/>
    </source>
</evidence>
<feature type="region of interest" description="Disordered" evidence="1">
    <location>
        <begin position="22"/>
        <end position="82"/>
    </location>
</feature>
<protein>
    <submittedName>
        <fullName evidence="2">Uncharacterized protein</fullName>
    </submittedName>
</protein>
<dbReference type="eggNOG" id="ENOG5031QJ7">
    <property type="taxonomic scope" value="Bacteria"/>
</dbReference>
<gene>
    <name evidence="2" type="ORF">CDOO_02460</name>
</gene>